<gene>
    <name evidence="4" type="primary">g3557</name>
    <name evidence="4" type="ORF">EsDP_00003557</name>
</gene>
<keyword evidence="3" id="KW-0496">Mitochondrion</keyword>
<dbReference type="NCBIfam" id="TIGR02428">
    <property type="entry name" value="pcaJ_scoB_fam"/>
    <property type="match status" value="1"/>
</dbReference>
<dbReference type="Proteomes" id="UP001562357">
    <property type="component" value="Unassembled WGS sequence"/>
</dbReference>
<evidence type="ECO:0000313" key="4">
    <source>
        <dbReference type="EMBL" id="GAB0135211.1"/>
    </source>
</evidence>
<comment type="catalytic activity">
    <reaction evidence="3">
        <text>a 3-oxo acid + succinyl-CoA = a 3-oxoacyl-CoA + succinate</text>
        <dbReference type="Rhea" id="RHEA:24564"/>
        <dbReference type="ChEBI" id="CHEBI:30031"/>
        <dbReference type="ChEBI" id="CHEBI:35973"/>
        <dbReference type="ChEBI" id="CHEBI:57292"/>
        <dbReference type="ChEBI" id="CHEBI:90726"/>
        <dbReference type="EC" id="2.8.3.5"/>
    </reaction>
</comment>
<sequence length="542" mass="57661">MFTPGASLQPALGQQPARLACFMTTRVSRSQIHCTRRTFVTTSIRFSQPHAKFSKVYATADDAVADVRSGSTILSAGFGLCGVARLPIETLIEALHRRGVESLHSLTAVSNNAGLEGKGGLSILTKAGQVDNLILSYLGNNKGLEKKYLSGRLAIELCPQGTLAERLRAGGAGIPAFYTPTGAHTLLQDGEIPVRVDESGQTLERGKARETREFDGRSFLLETALTGDVAIVRAWKADNAGNCVFRYATKAFGPLMAKAAKLTIVEAESIVNTGEIDPNDVDLPGIFVDRVVPATAEKHIEILKLRDPEANAQSETATNFAQEQRNRIGRRASRELKEGYYVNLGVGIPTLAATFIPPGRTVWIQSENGILGMGAYPTKDEVDADIVNAGKETVTLVPGASCFDSSESFAMIRGGHVDVSILGALQVSANGDLANFMIPGKVFKGMGGAMDLVANPDLTKIVVATNHLAKDGSSKIVDKCELPLTGARCVSTIITDLCVFQVDRKNGGGLTLTELAPGVTVEEVRSKTDASFSVANQLKAME</sequence>
<reference evidence="5" key="1">
    <citation type="submission" date="2024-06" db="EMBL/GenBank/DDBJ databases">
        <title>Draft Genome Sequences of Epichloe bromicola Strains Isolated from Elymus ciliaris.</title>
        <authorList>
            <consortium name="Epichloe bromicola genome sequencing consortium"/>
            <person name="Miura A."/>
            <person name="Imano S."/>
            <person name="Ashida A."/>
            <person name="Sato I."/>
            <person name="Chiba S."/>
            <person name="Tanaka A."/>
            <person name="Camagna M."/>
            <person name="Takemoto D."/>
        </authorList>
    </citation>
    <scope>NUCLEOTIDE SEQUENCE [LARGE SCALE GENOMIC DNA]</scope>
    <source>
        <strain evidence="5">DP</strain>
    </source>
</reference>
<dbReference type="PIRSF" id="PIRSF000858">
    <property type="entry name" value="SCOT-t"/>
    <property type="match status" value="1"/>
</dbReference>
<comment type="similarity">
    <text evidence="1 3">Belongs to the 3-oxoacid CoA-transferase family.</text>
</comment>
<keyword evidence="2 3" id="KW-0808">Transferase</keyword>
<dbReference type="SMART" id="SM00882">
    <property type="entry name" value="CoA_trans"/>
    <property type="match status" value="2"/>
</dbReference>
<keyword evidence="5" id="KW-1185">Reference proteome</keyword>
<dbReference type="EMBL" id="BAAFGZ010000116">
    <property type="protein sequence ID" value="GAB0135211.1"/>
    <property type="molecule type" value="Genomic_DNA"/>
</dbReference>
<dbReference type="EC" id="2.8.3.5" evidence="3"/>
<dbReference type="SUPFAM" id="SSF100950">
    <property type="entry name" value="NagB/RpiA/CoA transferase-like"/>
    <property type="match status" value="2"/>
</dbReference>
<dbReference type="Gene3D" id="3.40.1080.10">
    <property type="entry name" value="Glutaconate Coenzyme A-transferase"/>
    <property type="match status" value="2"/>
</dbReference>
<evidence type="ECO:0000256" key="2">
    <source>
        <dbReference type="ARBA" id="ARBA00022679"/>
    </source>
</evidence>
<proteinExistence type="inferred from homology"/>
<accession>A0ABQ0CP30</accession>
<evidence type="ECO:0000256" key="1">
    <source>
        <dbReference type="ARBA" id="ARBA00007154"/>
    </source>
</evidence>
<dbReference type="NCBIfam" id="TIGR02429">
    <property type="entry name" value="pcaI_scoA_fam"/>
    <property type="match status" value="1"/>
</dbReference>
<evidence type="ECO:0000313" key="5">
    <source>
        <dbReference type="Proteomes" id="UP001562357"/>
    </source>
</evidence>
<dbReference type="InterPro" id="IPR014388">
    <property type="entry name" value="3-oxoacid_CoA-transferase"/>
</dbReference>
<dbReference type="PANTHER" id="PTHR13707:SF60">
    <property type="entry name" value="ACETATE COA-TRANSFERASE SUBUNIT ALPHA"/>
    <property type="match status" value="1"/>
</dbReference>
<dbReference type="InterPro" id="IPR004165">
    <property type="entry name" value="CoA_trans_fam_I"/>
</dbReference>
<dbReference type="InterPro" id="IPR037171">
    <property type="entry name" value="NagB/RpiA_transferase-like"/>
</dbReference>
<dbReference type="InterPro" id="IPR012791">
    <property type="entry name" value="3-oxoacid_CoA-transf_B"/>
</dbReference>
<comment type="pathway">
    <text evidence="3">Ketone metabolism; succinyl-CoA degradation; acetoacetyl-CoA from succinyl-CoA: step 1/1.</text>
</comment>
<comment type="caution">
    <text evidence="4">The sequence shown here is derived from an EMBL/GenBank/DDBJ whole genome shotgun (WGS) entry which is preliminary data.</text>
</comment>
<organism evidence="4 5">
    <name type="scientific">Epichloe bromicola</name>
    <dbReference type="NCBI Taxonomy" id="79588"/>
    <lineage>
        <taxon>Eukaryota</taxon>
        <taxon>Fungi</taxon>
        <taxon>Dikarya</taxon>
        <taxon>Ascomycota</taxon>
        <taxon>Pezizomycotina</taxon>
        <taxon>Sordariomycetes</taxon>
        <taxon>Hypocreomycetidae</taxon>
        <taxon>Hypocreales</taxon>
        <taxon>Clavicipitaceae</taxon>
        <taxon>Epichloe</taxon>
    </lineage>
</organism>
<dbReference type="Pfam" id="PF01144">
    <property type="entry name" value="CoA_trans"/>
    <property type="match status" value="2"/>
</dbReference>
<dbReference type="PANTHER" id="PTHR13707">
    <property type="entry name" value="KETOACID-COENZYME A TRANSFERASE"/>
    <property type="match status" value="1"/>
</dbReference>
<name>A0ABQ0CP30_9HYPO</name>
<protein>
    <recommendedName>
        <fullName evidence="3">Succinyl-CoA:3-ketoacid-coenzyme A transferase</fullName>
        <ecNumber evidence="3">2.8.3.5</ecNumber>
    </recommendedName>
</protein>
<evidence type="ECO:0000256" key="3">
    <source>
        <dbReference type="PIRNR" id="PIRNR000858"/>
    </source>
</evidence>
<dbReference type="InterPro" id="IPR012792">
    <property type="entry name" value="3-oxoacid_CoA-transf_A"/>
</dbReference>
<comment type="function">
    <text evidence="3">Key enzyme for ketone body catabolism. Transfers the CoA moiety from succinate to acetoacetate. Formation of the enzyme-CoA intermediate proceeds via an unstable anhydride species formed between the carboxylate groups of the enzyme and substrate.</text>
</comment>